<protein>
    <submittedName>
        <fullName evidence="1">Uncharacterized protein</fullName>
    </submittedName>
</protein>
<name>A0ABV5PL50_STRCM</name>
<gene>
    <name evidence="1" type="ORF">ACFFTU_28710</name>
</gene>
<accession>A0ABV5PL50</accession>
<dbReference type="RefSeq" id="WP_380837725.1">
    <property type="nucleotide sequence ID" value="NZ_JBHMCR010000019.1"/>
</dbReference>
<dbReference type="InterPro" id="IPR043148">
    <property type="entry name" value="TagF_C"/>
</dbReference>
<dbReference type="EMBL" id="JBHMCR010000019">
    <property type="protein sequence ID" value="MFB9523932.1"/>
    <property type="molecule type" value="Genomic_DNA"/>
</dbReference>
<evidence type="ECO:0000313" key="1">
    <source>
        <dbReference type="EMBL" id="MFB9523932.1"/>
    </source>
</evidence>
<proteinExistence type="predicted"/>
<reference evidence="1 2" key="1">
    <citation type="submission" date="2024-09" db="EMBL/GenBank/DDBJ databases">
        <authorList>
            <person name="Sun Q."/>
            <person name="Mori K."/>
        </authorList>
    </citation>
    <scope>NUCLEOTIDE SEQUENCE [LARGE SCALE GENOMIC DNA]</scope>
    <source>
        <strain evidence="1 2">JCM 4362</strain>
    </source>
</reference>
<dbReference type="Proteomes" id="UP001589718">
    <property type="component" value="Unassembled WGS sequence"/>
</dbReference>
<dbReference type="SUPFAM" id="SSF53756">
    <property type="entry name" value="UDP-Glycosyltransferase/glycogen phosphorylase"/>
    <property type="match status" value="1"/>
</dbReference>
<sequence>MAAPLGVLAGDPCFDRILAARPSRTYFRNALGVRSGQRLIVVNSTWNPESLFGDGGGEDLLPVLLPRLISELPVDEYRVAVVLHPNIWAGHGPGQIRSWLDRARRAGILLVDPLHHWRQALVAADAVIGDHGAVSFYAAALGTPVLLGAAPLAGLAPETPVAEFVARAPRLDPYLPLLPQFHRLLAEHRPSREAAAFTSSAPGESATLLRRLCYGLMARPEPSGPARLVPLLSPPYEPGEITAPLHVVTARGPGDEIAVTRYADPRTAPEVRGEVHEAVHEDTRNPERLALADLIHRANASDDPRFGGPARWTAGVLDRFPRCALAVYVTGPDTCTVRTRRGALLRLAGTPGADPVVYASALYASALYGSESYASPPRTAGAPEPVRHLRVRTGPAVHRVTVTALPDPLRG</sequence>
<keyword evidence="2" id="KW-1185">Reference proteome</keyword>
<comment type="caution">
    <text evidence="1">The sequence shown here is derived from an EMBL/GenBank/DDBJ whole genome shotgun (WGS) entry which is preliminary data.</text>
</comment>
<evidence type="ECO:0000313" key="2">
    <source>
        <dbReference type="Proteomes" id="UP001589718"/>
    </source>
</evidence>
<dbReference type="Gene3D" id="3.40.50.12580">
    <property type="match status" value="1"/>
</dbReference>
<organism evidence="1 2">
    <name type="scientific">Streptomyces cremeus</name>
    <dbReference type="NCBI Taxonomy" id="66881"/>
    <lineage>
        <taxon>Bacteria</taxon>
        <taxon>Bacillati</taxon>
        <taxon>Actinomycetota</taxon>
        <taxon>Actinomycetes</taxon>
        <taxon>Kitasatosporales</taxon>
        <taxon>Streptomycetaceae</taxon>
        <taxon>Streptomyces</taxon>
    </lineage>
</organism>